<sequence length="68" mass="7705">EGFWVSCGVRGPCRVLAEHLCDMSPQNNVGQRPCDLADEETLPLLEELQRRQLHVRPPETPQKTPKTP</sequence>
<keyword evidence="4" id="KW-1185">Reference proteome</keyword>
<dbReference type="AlphaFoldDB" id="A0A7K9WE48"/>
<organism evidence="3 4">
    <name type="scientific">Rhipidura dahli</name>
    <dbReference type="NCBI Taxonomy" id="667186"/>
    <lineage>
        <taxon>Eukaryota</taxon>
        <taxon>Metazoa</taxon>
        <taxon>Chordata</taxon>
        <taxon>Craniata</taxon>
        <taxon>Vertebrata</taxon>
        <taxon>Euteleostomi</taxon>
        <taxon>Archelosauria</taxon>
        <taxon>Archosauria</taxon>
        <taxon>Dinosauria</taxon>
        <taxon>Saurischia</taxon>
        <taxon>Theropoda</taxon>
        <taxon>Coelurosauria</taxon>
        <taxon>Aves</taxon>
        <taxon>Neognathae</taxon>
        <taxon>Neoaves</taxon>
        <taxon>Telluraves</taxon>
        <taxon>Australaves</taxon>
        <taxon>Passeriformes</taxon>
        <taxon>Rhipiduridae</taxon>
        <taxon>Rhipidura</taxon>
    </lineage>
</organism>
<dbReference type="Proteomes" id="UP000561178">
    <property type="component" value="Unassembled WGS sequence"/>
</dbReference>
<gene>
    <name evidence="3" type="primary">Ppp1r12c</name>
    <name evidence="3" type="ORF">RHIDAH_R15940</name>
</gene>
<evidence type="ECO:0000313" key="3">
    <source>
        <dbReference type="EMBL" id="NXI83190.1"/>
    </source>
</evidence>
<evidence type="ECO:0000256" key="1">
    <source>
        <dbReference type="ARBA" id="ARBA00022737"/>
    </source>
</evidence>
<evidence type="ECO:0000256" key="2">
    <source>
        <dbReference type="ARBA" id="ARBA00023043"/>
    </source>
</evidence>
<feature type="non-terminal residue" evidence="3">
    <location>
        <position position="68"/>
    </location>
</feature>
<keyword evidence="1" id="KW-0677">Repeat</keyword>
<dbReference type="GO" id="GO:0005737">
    <property type="term" value="C:cytoplasm"/>
    <property type="evidence" value="ECO:0007669"/>
    <property type="project" value="TreeGrafter"/>
</dbReference>
<dbReference type="PANTHER" id="PTHR24179:SF27">
    <property type="entry name" value="PROTEIN PHOSPHATASE 1 REGULATORY SUBUNIT 12C"/>
    <property type="match status" value="1"/>
</dbReference>
<dbReference type="PANTHER" id="PTHR24179">
    <property type="entry name" value="PROTEIN PHOSPHATASE 1 REGULATORY SUBUNIT 12"/>
    <property type="match status" value="1"/>
</dbReference>
<reference evidence="3 4" key="1">
    <citation type="submission" date="2019-09" db="EMBL/GenBank/DDBJ databases">
        <title>Bird 10,000 Genomes (B10K) Project - Family phase.</title>
        <authorList>
            <person name="Zhang G."/>
        </authorList>
    </citation>
    <scope>NUCLEOTIDE SEQUENCE [LARGE SCALE GENOMIC DNA]</scope>
    <source>
        <strain evidence="3">B10K-DU-001-49</strain>
        <tissue evidence="3">Muscle</tissue>
    </source>
</reference>
<keyword evidence="2" id="KW-0040">ANK repeat</keyword>
<name>A0A7K9WE48_9PASS</name>
<comment type="caution">
    <text evidence="3">The sequence shown here is derived from an EMBL/GenBank/DDBJ whole genome shotgun (WGS) entry which is preliminary data.</text>
</comment>
<dbReference type="GO" id="GO:0019208">
    <property type="term" value="F:phosphatase regulator activity"/>
    <property type="evidence" value="ECO:0007669"/>
    <property type="project" value="TreeGrafter"/>
</dbReference>
<accession>A0A7K9WE48</accession>
<feature type="non-terminal residue" evidence="3">
    <location>
        <position position="1"/>
    </location>
</feature>
<proteinExistence type="predicted"/>
<dbReference type="GO" id="GO:0004857">
    <property type="term" value="F:enzyme inhibitor activity"/>
    <property type="evidence" value="ECO:0007669"/>
    <property type="project" value="TreeGrafter"/>
</dbReference>
<protein>
    <submittedName>
        <fullName evidence="3">PP12C phosphatase</fullName>
    </submittedName>
</protein>
<dbReference type="EMBL" id="VXAC01005002">
    <property type="protein sequence ID" value="NXI83190.1"/>
    <property type="molecule type" value="Genomic_DNA"/>
</dbReference>
<dbReference type="InterPro" id="IPR051226">
    <property type="entry name" value="PP1_Regulatory_Subunit"/>
</dbReference>
<evidence type="ECO:0000313" key="4">
    <source>
        <dbReference type="Proteomes" id="UP000561178"/>
    </source>
</evidence>